<comment type="similarity">
    <text evidence="1">Belongs to the helicase family.</text>
</comment>
<feature type="domain" description="DNA helicase Pif1-like DEAD-box helicase" evidence="3">
    <location>
        <begin position="2"/>
        <end position="64"/>
    </location>
</feature>
<comment type="catalytic activity">
    <reaction evidence="1">
        <text>ATP + H2O = ADP + phosphate + H(+)</text>
        <dbReference type="Rhea" id="RHEA:13065"/>
        <dbReference type="ChEBI" id="CHEBI:15377"/>
        <dbReference type="ChEBI" id="CHEBI:15378"/>
        <dbReference type="ChEBI" id="CHEBI:30616"/>
        <dbReference type="ChEBI" id="CHEBI:43474"/>
        <dbReference type="ChEBI" id="CHEBI:456216"/>
        <dbReference type="EC" id="5.6.2.3"/>
    </reaction>
</comment>
<evidence type="ECO:0000259" key="3">
    <source>
        <dbReference type="Pfam" id="PF05970"/>
    </source>
</evidence>
<keyword evidence="1" id="KW-0227">DNA damage</keyword>
<keyword evidence="1" id="KW-0547">Nucleotide-binding</keyword>
<feature type="region of interest" description="Disordered" evidence="2">
    <location>
        <begin position="314"/>
        <end position="335"/>
    </location>
</feature>
<dbReference type="AlphaFoldDB" id="A0A8T1QFY2"/>
<keyword evidence="1" id="KW-0378">Hydrolase</keyword>
<comment type="caution">
    <text evidence="4">The sequence shown here is derived from an EMBL/GenBank/DDBJ whole genome shotgun (WGS) entry which is preliminary data.</text>
</comment>
<evidence type="ECO:0000256" key="2">
    <source>
        <dbReference type="SAM" id="MobiDB-lite"/>
    </source>
</evidence>
<dbReference type="EMBL" id="CM031813">
    <property type="protein sequence ID" value="KAG6653112.1"/>
    <property type="molecule type" value="Genomic_DNA"/>
</dbReference>
<feature type="compositionally biased region" description="Polar residues" evidence="2">
    <location>
        <begin position="314"/>
        <end position="327"/>
    </location>
</feature>
<organism evidence="4 5">
    <name type="scientific">Carya illinoinensis</name>
    <name type="common">Pecan</name>
    <dbReference type="NCBI Taxonomy" id="32201"/>
    <lineage>
        <taxon>Eukaryota</taxon>
        <taxon>Viridiplantae</taxon>
        <taxon>Streptophyta</taxon>
        <taxon>Embryophyta</taxon>
        <taxon>Tracheophyta</taxon>
        <taxon>Spermatophyta</taxon>
        <taxon>Magnoliopsida</taxon>
        <taxon>eudicotyledons</taxon>
        <taxon>Gunneridae</taxon>
        <taxon>Pentapetalae</taxon>
        <taxon>rosids</taxon>
        <taxon>fabids</taxon>
        <taxon>Fagales</taxon>
        <taxon>Juglandaceae</taxon>
        <taxon>Carya</taxon>
    </lineage>
</organism>
<evidence type="ECO:0000313" key="5">
    <source>
        <dbReference type="Proteomes" id="UP000811609"/>
    </source>
</evidence>
<protein>
    <recommendedName>
        <fullName evidence="1">ATP-dependent DNA helicase</fullName>
        <ecNumber evidence="1">5.6.2.3</ecNumber>
    </recommendedName>
</protein>
<name>A0A8T1QFY2_CARIL</name>
<evidence type="ECO:0000313" key="4">
    <source>
        <dbReference type="EMBL" id="KAG6653112.1"/>
    </source>
</evidence>
<dbReference type="GO" id="GO:0005524">
    <property type="term" value="F:ATP binding"/>
    <property type="evidence" value="ECO:0007669"/>
    <property type="project" value="UniProtKB-KW"/>
</dbReference>
<dbReference type="GO" id="GO:0000723">
    <property type="term" value="P:telomere maintenance"/>
    <property type="evidence" value="ECO:0007669"/>
    <property type="project" value="InterPro"/>
</dbReference>
<keyword evidence="5" id="KW-1185">Reference proteome</keyword>
<dbReference type="Pfam" id="PF05970">
    <property type="entry name" value="PIF1"/>
    <property type="match status" value="1"/>
</dbReference>
<dbReference type="InterPro" id="IPR010285">
    <property type="entry name" value="DNA_helicase_pif1-like_DEAD"/>
</dbReference>
<accession>A0A8T1QFY2</accession>
<dbReference type="GO" id="GO:0006310">
    <property type="term" value="P:DNA recombination"/>
    <property type="evidence" value="ECO:0007669"/>
    <property type="project" value="UniProtKB-KW"/>
</dbReference>
<comment type="cofactor">
    <cofactor evidence="1">
        <name>Mg(2+)</name>
        <dbReference type="ChEBI" id="CHEBI:18420"/>
    </cofactor>
</comment>
<dbReference type="EC" id="5.6.2.3" evidence="1"/>
<keyword evidence="1" id="KW-0234">DNA repair</keyword>
<gene>
    <name evidence="4" type="ORF">CIPAW_05G052600</name>
</gene>
<dbReference type="GO" id="GO:0043139">
    <property type="term" value="F:5'-3' DNA helicase activity"/>
    <property type="evidence" value="ECO:0007669"/>
    <property type="project" value="UniProtKB-EC"/>
</dbReference>
<keyword evidence="1" id="KW-0233">DNA recombination</keyword>
<dbReference type="FunFam" id="3.40.50.300:FF:002884">
    <property type="entry name" value="ATP-dependent DNA helicase"/>
    <property type="match status" value="1"/>
</dbReference>
<evidence type="ECO:0000256" key="1">
    <source>
        <dbReference type="RuleBase" id="RU363044"/>
    </source>
</evidence>
<keyword evidence="1" id="KW-0347">Helicase</keyword>
<proteinExistence type="inferred from homology"/>
<dbReference type="GO" id="GO:0006281">
    <property type="term" value="P:DNA repair"/>
    <property type="evidence" value="ECO:0007669"/>
    <property type="project" value="UniProtKB-KW"/>
</dbReference>
<dbReference type="Proteomes" id="UP000811609">
    <property type="component" value="Chromosome 5"/>
</dbReference>
<dbReference type="PANTHER" id="PTHR10492:SF94">
    <property type="entry name" value="ATP-DEPENDENT DNA HELICASE"/>
    <property type="match status" value="1"/>
</dbReference>
<keyword evidence="1" id="KW-0067">ATP-binding</keyword>
<dbReference type="PANTHER" id="PTHR10492">
    <property type="match status" value="1"/>
</dbReference>
<reference evidence="4" key="1">
    <citation type="submission" date="2020-12" db="EMBL/GenBank/DDBJ databases">
        <title>WGS assembly of Carya illinoinensis cv. Pawnee.</title>
        <authorList>
            <person name="Platts A."/>
            <person name="Shu S."/>
            <person name="Wright S."/>
            <person name="Barry K."/>
            <person name="Edger P."/>
            <person name="Pires J.C."/>
            <person name="Schmutz J."/>
        </authorList>
    </citation>
    <scope>NUCLEOTIDE SEQUENCE</scope>
    <source>
        <tissue evidence="4">Leaf</tissue>
    </source>
</reference>
<sequence>MLRDINDSDLTFGGKVVVFGGDFRQVLPVVRKGTRQEHVDASLVSSYLWPTLIKFHLTENMRARLDPVFSEYVLELGNEMPPITVDETIKILDGMLVPYEDDCTSLDHLIDAVFHDIHEYSINISAMMNRVILTPKNSYVDEINALLIHRFPGELKRYYSFDEAIDTSEQNINPSEGLCNGTRLICQAFDQNVIDAKIAVGHHSGKRVFIPRIPFLPNVDENSGFPFKRTQFPIRLSFAMTINKSQWQTLDFVGIYLPQPVFSHGQLYVALSRAKTASTVRILIRPVFKDADGLYINKRYHSKYKRLENQNNCGKKVTQTNRPTLTSEVPKPNID</sequence>
<dbReference type="CDD" id="cd18809">
    <property type="entry name" value="SF1_C_RecD"/>
    <property type="match status" value="1"/>
</dbReference>
<dbReference type="GO" id="GO:0016787">
    <property type="term" value="F:hydrolase activity"/>
    <property type="evidence" value="ECO:0007669"/>
    <property type="project" value="UniProtKB-KW"/>
</dbReference>